<keyword evidence="2" id="KW-0436">Ligase</keyword>
<protein>
    <submittedName>
        <fullName evidence="2">F420-0:Gamma-glutamyl ligase</fullName>
    </submittedName>
</protein>
<evidence type="ECO:0000259" key="1">
    <source>
        <dbReference type="Pfam" id="PF01996"/>
    </source>
</evidence>
<reference evidence="3" key="1">
    <citation type="submission" date="2017-04" db="EMBL/GenBank/DDBJ databases">
        <authorList>
            <person name="Varghese N."/>
            <person name="Submissions S."/>
        </authorList>
    </citation>
    <scope>NUCLEOTIDE SEQUENCE [LARGE SCALE GENOMIC DNA]</scope>
    <source>
        <strain evidence="3">DSM 21500</strain>
    </source>
</reference>
<dbReference type="Gene3D" id="3.30.1330.100">
    <property type="entry name" value="CofE-like"/>
    <property type="match status" value="1"/>
</dbReference>
<dbReference type="InterPro" id="IPR002847">
    <property type="entry name" value="F420-0_gamma-glut_ligase-dom"/>
</dbReference>
<evidence type="ECO:0000313" key="2">
    <source>
        <dbReference type="EMBL" id="SMC32968.1"/>
    </source>
</evidence>
<dbReference type="OrthoDB" id="950at2"/>
<feature type="domain" description="Coenzyme F420:L-glutamate ligase-like" evidence="1">
    <location>
        <begin position="11"/>
        <end position="389"/>
    </location>
</feature>
<name>A0A1W1YB65_9LACT</name>
<dbReference type="RefSeq" id="WP_084098185.1">
    <property type="nucleotide sequence ID" value="NZ_FWXK01000002.1"/>
</dbReference>
<sequence>MVRTVGTVARGLRAPIINEGEDLASIIVDTVLNASQSAEFPIEDRDIVTITESIVARSQGNYATIDAIAKDIANKVTDDTIGVVFPITSRNRFQSMLKAIARAAKKVVIQLSYPSDEVGNPLMLIEQLDELGINPWSDVLTEEEAYDKFQELKHPFTGADYLKIYRETVEAENAECEIILANQPKAILDYTKDVIAADIHTRKRTQRRLLAAGANKAVTLDEIMTESVDGSGYNPDFGLLGSNLSSDERIKLFPINGEELVQDVQKRLKEETGKTVEVMIYGDGAFKDPQSHIWELADPIVSPAYTEGLSGTPEEVKLKYLADSKFDDLRGEELQNAISEYISSHKRAQVDEAEGIGTTPRQITDLLGSLSDLTSGSGDKGTPIIYIKGYFDKYSD</sequence>
<proteinExistence type="predicted"/>
<gene>
    <name evidence="2" type="ORF">SAMN04487984_0498</name>
</gene>
<dbReference type="GO" id="GO:0016874">
    <property type="term" value="F:ligase activity"/>
    <property type="evidence" value="ECO:0007669"/>
    <property type="project" value="UniProtKB-KW"/>
</dbReference>
<dbReference type="EMBL" id="FWXK01000002">
    <property type="protein sequence ID" value="SMC32968.1"/>
    <property type="molecule type" value="Genomic_DNA"/>
</dbReference>
<dbReference type="STRING" id="371602.SAMN04487984_0498"/>
<dbReference type="Proteomes" id="UP000243884">
    <property type="component" value="Unassembled WGS sequence"/>
</dbReference>
<evidence type="ECO:0000313" key="3">
    <source>
        <dbReference type="Proteomes" id="UP000243884"/>
    </source>
</evidence>
<dbReference type="AlphaFoldDB" id="A0A1W1YB65"/>
<keyword evidence="3" id="KW-1185">Reference proteome</keyword>
<accession>A0A1W1YB65</accession>
<organism evidence="2 3">
    <name type="scientific">Aerococcus suis</name>
    <dbReference type="NCBI Taxonomy" id="371602"/>
    <lineage>
        <taxon>Bacteria</taxon>
        <taxon>Bacillati</taxon>
        <taxon>Bacillota</taxon>
        <taxon>Bacilli</taxon>
        <taxon>Lactobacillales</taxon>
        <taxon>Aerococcaceae</taxon>
        <taxon>Aerococcus</taxon>
    </lineage>
</organism>
<dbReference type="Pfam" id="PF01996">
    <property type="entry name" value="F420_ligase"/>
    <property type="match status" value="1"/>
</dbReference>
<dbReference type="SUPFAM" id="SSF144010">
    <property type="entry name" value="CofE-like"/>
    <property type="match status" value="1"/>
</dbReference>